<dbReference type="GO" id="GO:0051782">
    <property type="term" value="P:negative regulation of cell division"/>
    <property type="evidence" value="ECO:0007669"/>
    <property type="project" value="TreeGrafter"/>
</dbReference>
<evidence type="ECO:0000313" key="4">
    <source>
        <dbReference type="Proteomes" id="UP000053681"/>
    </source>
</evidence>
<accession>A0A0V8JRI4</accession>
<dbReference type="AlphaFoldDB" id="A0A0V8JRI4"/>
<reference evidence="3 4" key="1">
    <citation type="submission" date="2015-11" db="EMBL/GenBank/DDBJ databases">
        <title>Bacillus caseinolyticus sp nov.</title>
        <authorList>
            <person name="Dastager S.G."/>
            <person name="Mawlankar R."/>
        </authorList>
    </citation>
    <scope>NUCLEOTIDE SEQUENCE [LARGE SCALE GENOMIC DNA]</scope>
    <source>
        <strain evidence="3 4">SGD-V-76</strain>
    </source>
</reference>
<dbReference type="PANTHER" id="PTHR43384:SF4">
    <property type="entry name" value="CELLULOSE BIOSYNTHESIS PROTEIN BCSQ-RELATED"/>
    <property type="match status" value="1"/>
</dbReference>
<dbReference type="RefSeq" id="WP_025908968.1">
    <property type="nucleotide sequence ID" value="NZ_KQ758627.1"/>
</dbReference>
<dbReference type="Gene3D" id="3.40.50.300">
    <property type="entry name" value="P-loop containing nucleotide triphosphate hydrolases"/>
    <property type="match status" value="1"/>
</dbReference>
<dbReference type="InterPro" id="IPR027417">
    <property type="entry name" value="P-loop_NTPase"/>
</dbReference>
<evidence type="ECO:0000256" key="1">
    <source>
        <dbReference type="ARBA" id="ARBA00022741"/>
    </source>
</evidence>
<evidence type="ECO:0000313" key="3">
    <source>
        <dbReference type="EMBL" id="KSU89650.1"/>
    </source>
</evidence>
<dbReference type="Pfam" id="PF10609">
    <property type="entry name" value="ParA"/>
    <property type="match status" value="1"/>
</dbReference>
<dbReference type="InterPro" id="IPR025501">
    <property type="entry name" value="MinD_FleN"/>
</dbReference>
<protein>
    <submittedName>
        <fullName evidence="3">Cobyrinic acid a,c-diamide synthase</fullName>
    </submittedName>
</protein>
<dbReference type="InterPro" id="IPR033756">
    <property type="entry name" value="YlxH/NBP35"/>
</dbReference>
<comment type="caution">
    <text evidence="3">The sequence shown here is derived from an EMBL/GenBank/DDBJ whole genome shotgun (WGS) entry which is preliminary data.</text>
</comment>
<organism evidence="3 4">
    <name type="scientific">Priestia veravalensis</name>
    <dbReference type="NCBI Taxonomy" id="1414648"/>
    <lineage>
        <taxon>Bacteria</taxon>
        <taxon>Bacillati</taxon>
        <taxon>Bacillota</taxon>
        <taxon>Bacilli</taxon>
        <taxon>Bacillales</taxon>
        <taxon>Bacillaceae</taxon>
        <taxon>Priestia</taxon>
    </lineage>
</organism>
<dbReference type="PIRSF" id="PIRSF003092">
    <property type="entry name" value="MinD"/>
    <property type="match status" value="1"/>
</dbReference>
<dbReference type="GO" id="GO:0005524">
    <property type="term" value="F:ATP binding"/>
    <property type="evidence" value="ECO:0007669"/>
    <property type="project" value="UniProtKB-KW"/>
</dbReference>
<sequence>MNDQAAALRKRVAAVKHGSNQRTEAKTLAVISGKGGVGKSNFSLNFSLSLQEKGYRVLLFDMDIGMGNIDVLMGIASTYTIVDMLENKWPIQRVIKQGPKGLSYIAGGSGITSLFEWKQNDLHYLIDQFNSVSQDYDYLIFDMGAGMTEGVIAFLKAMDDMVLITTPEPTSITDCYAALKFLHLYGVNASFKMVVNKSLSIKEGVNTYERFNQAVKQFLKCSIELLGTIEEDRCVSHSVNSQVPFILQYPKGSASQGIKNIVNQYATSSSTRNHSVGFVAKLKKLFLER</sequence>
<gene>
    <name evidence="3" type="ORF">AS180_00680</name>
</gene>
<dbReference type="PANTHER" id="PTHR43384">
    <property type="entry name" value="SEPTUM SITE-DETERMINING PROTEIN MIND HOMOLOG, CHLOROPLASTIC-RELATED"/>
    <property type="match status" value="1"/>
</dbReference>
<keyword evidence="2" id="KW-0067">ATP-binding</keyword>
<name>A0A0V8JRI4_9BACI</name>
<dbReference type="GO" id="GO:0016887">
    <property type="term" value="F:ATP hydrolysis activity"/>
    <property type="evidence" value="ECO:0007669"/>
    <property type="project" value="TreeGrafter"/>
</dbReference>
<dbReference type="InterPro" id="IPR033875">
    <property type="entry name" value="FlhG"/>
</dbReference>
<dbReference type="GO" id="GO:0009898">
    <property type="term" value="C:cytoplasmic side of plasma membrane"/>
    <property type="evidence" value="ECO:0007669"/>
    <property type="project" value="TreeGrafter"/>
</dbReference>
<keyword evidence="1" id="KW-0547">Nucleotide-binding</keyword>
<proteinExistence type="predicted"/>
<keyword evidence="4" id="KW-1185">Reference proteome</keyword>
<dbReference type="InterPro" id="IPR050625">
    <property type="entry name" value="ParA/MinD_ATPase"/>
</dbReference>
<dbReference type="SUPFAM" id="SSF52540">
    <property type="entry name" value="P-loop containing nucleoside triphosphate hydrolases"/>
    <property type="match status" value="1"/>
</dbReference>
<dbReference type="Proteomes" id="UP000053681">
    <property type="component" value="Unassembled WGS sequence"/>
</dbReference>
<dbReference type="GO" id="GO:0005829">
    <property type="term" value="C:cytosol"/>
    <property type="evidence" value="ECO:0007669"/>
    <property type="project" value="TreeGrafter"/>
</dbReference>
<dbReference type="CDD" id="cd02038">
    <property type="entry name" value="FlhG-like"/>
    <property type="match status" value="1"/>
</dbReference>
<dbReference type="EMBL" id="LNQP01000002">
    <property type="protein sequence ID" value="KSU89650.1"/>
    <property type="molecule type" value="Genomic_DNA"/>
</dbReference>
<evidence type="ECO:0000256" key="2">
    <source>
        <dbReference type="ARBA" id="ARBA00022840"/>
    </source>
</evidence>